<evidence type="ECO:0000313" key="2">
    <source>
        <dbReference type="EMBL" id="MFD0684431.1"/>
    </source>
</evidence>
<dbReference type="Proteomes" id="UP001597063">
    <property type="component" value="Unassembled WGS sequence"/>
</dbReference>
<evidence type="ECO:0000313" key="3">
    <source>
        <dbReference type="Proteomes" id="UP001597063"/>
    </source>
</evidence>
<evidence type="ECO:0000256" key="1">
    <source>
        <dbReference type="SAM" id="MobiDB-lite"/>
    </source>
</evidence>
<keyword evidence="3" id="KW-1185">Reference proteome</keyword>
<sequence>MDSTEALGLAEPSKGRASQLATAGTPVPESVRRSGPVLEDPVPRIILAVDMEGSTARKNPVKIRLRQLTYSMLDEAMQETGIEDRHLERLTDRGDGVLVLVRPVDEVPKTRLLDTFVPTLCALLTRYNADLGSDSEERLRLRLVVHVGEIHDDGKGFCGEDLDVAFRLLDAPRVKRTLNTIDGPLIVVVSEEIYRSIICQGYSSIDARAYEKGVGVRVGGRTCRGRLHIPAII</sequence>
<dbReference type="EMBL" id="JBHTGP010000003">
    <property type="protein sequence ID" value="MFD0684431.1"/>
    <property type="molecule type" value="Genomic_DNA"/>
</dbReference>
<name>A0ABW2XIW2_9ACTN</name>
<organism evidence="2 3">
    <name type="scientific">Actinomadura fibrosa</name>
    <dbReference type="NCBI Taxonomy" id="111802"/>
    <lineage>
        <taxon>Bacteria</taxon>
        <taxon>Bacillati</taxon>
        <taxon>Actinomycetota</taxon>
        <taxon>Actinomycetes</taxon>
        <taxon>Streptosporangiales</taxon>
        <taxon>Thermomonosporaceae</taxon>
        <taxon>Actinomadura</taxon>
    </lineage>
</organism>
<gene>
    <name evidence="2" type="ORF">ACFQZM_07995</name>
</gene>
<accession>A0ABW2XIW2</accession>
<evidence type="ECO:0008006" key="4">
    <source>
        <dbReference type="Google" id="ProtNLM"/>
    </source>
</evidence>
<proteinExistence type="predicted"/>
<dbReference type="RefSeq" id="WP_131761154.1">
    <property type="nucleotide sequence ID" value="NZ_CAACUY010000149.1"/>
</dbReference>
<feature type="region of interest" description="Disordered" evidence="1">
    <location>
        <begin position="1"/>
        <end position="36"/>
    </location>
</feature>
<comment type="caution">
    <text evidence="2">The sequence shown here is derived from an EMBL/GenBank/DDBJ whole genome shotgun (WGS) entry which is preliminary data.</text>
</comment>
<reference evidence="3" key="1">
    <citation type="journal article" date="2019" name="Int. J. Syst. Evol. Microbiol.">
        <title>The Global Catalogue of Microorganisms (GCM) 10K type strain sequencing project: providing services to taxonomists for standard genome sequencing and annotation.</title>
        <authorList>
            <consortium name="The Broad Institute Genomics Platform"/>
            <consortium name="The Broad Institute Genome Sequencing Center for Infectious Disease"/>
            <person name="Wu L."/>
            <person name="Ma J."/>
        </authorList>
    </citation>
    <scope>NUCLEOTIDE SEQUENCE [LARGE SCALE GENOMIC DNA]</scope>
    <source>
        <strain evidence="3">JCM 9371</strain>
    </source>
</reference>
<protein>
    <recommendedName>
        <fullName evidence="4">Guanylate cyclase domain-containing protein</fullName>
    </recommendedName>
</protein>